<evidence type="ECO:0000256" key="1">
    <source>
        <dbReference type="ARBA" id="ARBA00004141"/>
    </source>
</evidence>
<dbReference type="RefSeq" id="WP_377569681.1">
    <property type="nucleotide sequence ID" value="NZ_JBHTMP010000012.1"/>
</dbReference>
<evidence type="ECO:0000259" key="6">
    <source>
        <dbReference type="Pfam" id="PF07291"/>
    </source>
</evidence>
<name>A0ABW3YDP2_9ACTN</name>
<keyword evidence="4 5" id="KW-0472">Membrane</keyword>
<organism evidence="7 8">
    <name type="scientific">Micromonospora sonneratiae</name>
    <dbReference type="NCBI Taxonomy" id="1184706"/>
    <lineage>
        <taxon>Bacteria</taxon>
        <taxon>Bacillati</taxon>
        <taxon>Actinomycetota</taxon>
        <taxon>Actinomycetes</taxon>
        <taxon>Micromonosporales</taxon>
        <taxon>Micromonosporaceae</taxon>
        <taxon>Micromonospora</taxon>
    </lineage>
</organism>
<gene>
    <name evidence="7" type="ORF">ACFQ4H_10635</name>
</gene>
<evidence type="ECO:0000313" key="7">
    <source>
        <dbReference type="EMBL" id="MFD1321545.1"/>
    </source>
</evidence>
<feature type="domain" description="Methylamine utilisation protein MauE" evidence="6">
    <location>
        <begin position="4"/>
        <end position="131"/>
    </location>
</feature>
<dbReference type="EMBL" id="JBHTMP010000012">
    <property type="protein sequence ID" value="MFD1321545.1"/>
    <property type="molecule type" value="Genomic_DNA"/>
</dbReference>
<evidence type="ECO:0000256" key="2">
    <source>
        <dbReference type="ARBA" id="ARBA00022692"/>
    </source>
</evidence>
<keyword evidence="8" id="KW-1185">Reference proteome</keyword>
<dbReference type="Pfam" id="PF07291">
    <property type="entry name" value="MauE"/>
    <property type="match status" value="1"/>
</dbReference>
<feature type="transmembrane region" description="Helical" evidence="5">
    <location>
        <begin position="116"/>
        <end position="140"/>
    </location>
</feature>
<reference evidence="8" key="1">
    <citation type="journal article" date="2019" name="Int. J. Syst. Evol. Microbiol.">
        <title>The Global Catalogue of Microorganisms (GCM) 10K type strain sequencing project: providing services to taxonomists for standard genome sequencing and annotation.</title>
        <authorList>
            <consortium name="The Broad Institute Genomics Platform"/>
            <consortium name="The Broad Institute Genome Sequencing Center for Infectious Disease"/>
            <person name="Wu L."/>
            <person name="Ma J."/>
        </authorList>
    </citation>
    <scope>NUCLEOTIDE SEQUENCE [LARGE SCALE GENOMIC DNA]</scope>
    <source>
        <strain evidence="8">JCM 31037</strain>
    </source>
</reference>
<keyword evidence="3 5" id="KW-1133">Transmembrane helix</keyword>
<sequence length="277" mass="29050">MLAMIAALQPLLIGAVLLWSAQGKLLSRYAATGARRSALARLVGDERVVPAYRVLGGVELTLGALLLLPPTLTAEAVAATGLALGFLGYLGYAAKAAPTSSCGCLGARSAPVSWRGFARAGLLVVAGLLAMLAQGSWLTALTGRPLAGTTILLVEAAAVVVLSPELDQAWLVPLRQLRVRLTNPLAGGTGIPLLATVHQLQQSEAYRRVAALISSDVREHWDDDEWRIVCHAARYQGRLATAVFAVPRLRYEPDAVRVAIVDEATGVTLVNVPAVAA</sequence>
<comment type="subcellular location">
    <subcellularLocation>
        <location evidence="1">Membrane</location>
        <topology evidence="1">Multi-pass membrane protein</topology>
    </subcellularLocation>
</comment>
<evidence type="ECO:0000256" key="5">
    <source>
        <dbReference type="SAM" id="Phobius"/>
    </source>
</evidence>
<keyword evidence="2 5" id="KW-0812">Transmembrane</keyword>
<evidence type="ECO:0000256" key="3">
    <source>
        <dbReference type="ARBA" id="ARBA00022989"/>
    </source>
</evidence>
<evidence type="ECO:0000256" key="4">
    <source>
        <dbReference type="ARBA" id="ARBA00023136"/>
    </source>
</evidence>
<dbReference type="InterPro" id="IPR009908">
    <property type="entry name" value="Methylamine_util_MauE"/>
</dbReference>
<comment type="caution">
    <text evidence="7">The sequence shown here is derived from an EMBL/GenBank/DDBJ whole genome shotgun (WGS) entry which is preliminary data.</text>
</comment>
<dbReference type="Proteomes" id="UP001597260">
    <property type="component" value="Unassembled WGS sequence"/>
</dbReference>
<proteinExistence type="predicted"/>
<feature type="transmembrane region" description="Helical" evidence="5">
    <location>
        <begin position="76"/>
        <end position="95"/>
    </location>
</feature>
<accession>A0ABW3YDP2</accession>
<evidence type="ECO:0000313" key="8">
    <source>
        <dbReference type="Proteomes" id="UP001597260"/>
    </source>
</evidence>
<protein>
    <submittedName>
        <fullName evidence="7">MauE/DoxX family redox-associated membrane protein</fullName>
    </submittedName>
</protein>